<dbReference type="Pfam" id="PF00128">
    <property type="entry name" value="Alpha-amylase"/>
    <property type="match status" value="1"/>
</dbReference>
<evidence type="ECO:0000313" key="3">
    <source>
        <dbReference type="Proteomes" id="UP001595818"/>
    </source>
</evidence>
<evidence type="ECO:0000259" key="1">
    <source>
        <dbReference type="SMART" id="SM00642"/>
    </source>
</evidence>
<organism evidence="2 3">
    <name type="scientific">Negadavirga shengliensis</name>
    <dbReference type="NCBI Taxonomy" id="1389218"/>
    <lineage>
        <taxon>Bacteria</taxon>
        <taxon>Pseudomonadati</taxon>
        <taxon>Bacteroidota</taxon>
        <taxon>Cytophagia</taxon>
        <taxon>Cytophagales</taxon>
        <taxon>Cyclobacteriaceae</taxon>
        <taxon>Negadavirga</taxon>
    </lineage>
</organism>
<name>A0ABV9T632_9BACT</name>
<dbReference type="SUPFAM" id="SSF51445">
    <property type="entry name" value="(Trans)glycosidases"/>
    <property type="match status" value="1"/>
</dbReference>
<reference evidence="3" key="1">
    <citation type="journal article" date="2019" name="Int. J. Syst. Evol. Microbiol.">
        <title>The Global Catalogue of Microorganisms (GCM) 10K type strain sequencing project: providing services to taxonomists for standard genome sequencing and annotation.</title>
        <authorList>
            <consortium name="The Broad Institute Genomics Platform"/>
            <consortium name="The Broad Institute Genome Sequencing Center for Infectious Disease"/>
            <person name="Wu L."/>
            <person name="Ma J."/>
        </authorList>
    </citation>
    <scope>NUCLEOTIDE SEQUENCE [LARGE SCALE GENOMIC DNA]</scope>
    <source>
        <strain evidence="3">CGMCC 4.7466</strain>
    </source>
</reference>
<dbReference type="SMART" id="SM00642">
    <property type="entry name" value="Aamy"/>
    <property type="match status" value="1"/>
</dbReference>
<dbReference type="InterPro" id="IPR006047">
    <property type="entry name" value="GH13_cat_dom"/>
</dbReference>
<feature type="domain" description="Glycosyl hydrolase family 13 catalytic" evidence="1">
    <location>
        <begin position="33"/>
        <end position="503"/>
    </location>
</feature>
<keyword evidence="2" id="KW-0378">Hydrolase</keyword>
<dbReference type="Gene3D" id="3.20.20.80">
    <property type="entry name" value="Glycosidases"/>
    <property type="match status" value="2"/>
</dbReference>
<dbReference type="PANTHER" id="PTHR10357">
    <property type="entry name" value="ALPHA-AMYLASE FAMILY MEMBER"/>
    <property type="match status" value="1"/>
</dbReference>
<dbReference type="PANTHER" id="PTHR10357:SF209">
    <property type="entry name" value="PERIPLASMIC ALPHA-AMYLASE"/>
    <property type="match status" value="1"/>
</dbReference>
<proteinExistence type="predicted"/>
<dbReference type="GO" id="GO:0016787">
    <property type="term" value="F:hydrolase activity"/>
    <property type="evidence" value="ECO:0007669"/>
    <property type="project" value="UniProtKB-KW"/>
</dbReference>
<gene>
    <name evidence="2" type="ORF">ACFPFU_21170</name>
</gene>
<sequence>MNPKSISEIKLKDLTGRSFYPSPSAWEDQVLYFLMLDRFSDGQENQYHDNNGDLVTHGITPPFDKAQPNTVDRELWENQGQGWCGGTLKGLTSKVGYLKRLGVTAVWISPIFKQVSFQETYHGYGPQNYLDIDPNFGTPQELKDLVETAHDHGLYIILDVIINHSGNVFSYDPDRYRIETDGAEFYHARWDGNPYAIAGFNDSTGKPTIPFGPADECAWPDGAVWPREFQASGTFTGKGEIVNWDHYPEYLEGDFSDLKDINLGKGPIDHYLPSPALKNLVECYKYWIAFADLDGFRVDTVKHMDDGASRFFTSAIHEFTQYIGKENFYLIAEITGGRQFAYEKLESVGMDAALGIDDIPDRLEYMVKGYRNPADYFNLFRNSMLIHKESHIWFRNKVVTMFDDHDQVRKGKLKARFCANDNGHLVILNVLALNATTLGIPCIYYGSEQSFNGKSLDERDGSDVFLRECMFGGRFGTFQTQNQHFFNEADPVFQELSKILAIRNDNMALRRGRQYLREISGNGSHFGLPVMFGNEMRSIVPWSRIFNNEEFVLAINTDYHNARSA</sequence>
<dbReference type="RefSeq" id="WP_377067872.1">
    <property type="nucleotide sequence ID" value="NZ_JBHSJJ010000016.1"/>
</dbReference>
<evidence type="ECO:0000313" key="2">
    <source>
        <dbReference type="EMBL" id="MFC4874229.1"/>
    </source>
</evidence>
<dbReference type="InterPro" id="IPR017853">
    <property type="entry name" value="GH"/>
</dbReference>
<accession>A0ABV9T632</accession>
<protein>
    <submittedName>
        <fullName evidence="2">Alpha-amylase family glycosyl hydrolase</fullName>
    </submittedName>
</protein>
<comment type="caution">
    <text evidence="2">The sequence shown here is derived from an EMBL/GenBank/DDBJ whole genome shotgun (WGS) entry which is preliminary data.</text>
</comment>
<dbReference type="EMBL" id="JBHSJJ010000016">
    <property type="protein sequence ID" value="MFC4874229.1"/>
    <property type="molecule type" value="Genomic_DNA"/>
</dbReference>
<dbReference type="Proteomes" id="UP001595818">
    <property type="component" value="Unassembled WGS sequence"/>
</dbReference>
<keyword evidence="3" id="KW-1185">Reference proteome</keyword>
<dbReference type="CDD" id="cd11352">
    <property type="entry name" value="AmyAc_5"/>
    <property type="match status" value="1"/>
</dbReference>